<feature type="transmembrane region" description="Helical" evidence="6">
    <location>
        <begin position="379"/>
        <end position="399"/>
    </location>
</feature>
<sequence length="541" mass="60446">MEDSKIETTLSRHSTNLAEMKGEYLDKEDAVLASLGKKPQLHRVYNFWTLCAYQIMLSCTWACLVVLYSTIFDLGGPAALVWSGIVVAIGQTLLMMSLAEYCSLWPTAGGQQYYIQALSSGKLRPILSYLVGWMVMVGEISTGSSCALNSAQLVASFVQITYPDLRWHSWETWLLYCAFVVVPMAYSFKQSWLPYLNIVGGAWTILGGVAWAVVFGVMAPKHDAKFIFTKFINNTGYSSNGWVFIMSFYNSLYGLYGTDGTMHLVEEMKDASRQAPRVMVWSMVFCGISSWLSAILLLWTAGNWEENILSFQPYMDWFMDVTKSVYGGGVFCTLLMVGLNFFIIVGMNNAASRLAWSMARDRGLPFSDYFSYVDHRLNIPLRSLVAVIVIDLILGLIVLGSDLAFQSIISGAGVTMQIGYVAPVVVVLFRGRRILPARPNFDLGRWGYAVNLISVCWSVLVICVYSFPLYVPVSIPNIDYMNWSCLIVGATIIFPGLFWWWKARFQYIKENNSVLSDNVVIVDGLAVSGLTSLAGIDRDRV</sequence>
<proteinExistence type="predicted"/>
<evidence type="ECO:0000256" key="4">
    <source>
        <dbReference type="ARBA" id="ARBA00022989"/>
    </source>
</evidence>
<evidence type="ECO:0000256" key="6">
    <source>
        <dbReference type="SAM" id="Phobius"/>
    </source>
</evidence>
<keyword evidence="8" id="KW-1185">Reference proteome</keyword>
<evidence type="ECO:0008006" key="9">
    <source>
        <dbReference type="Google" id="ProtNLM"/>
    </source>
</evidence>
<feature type="transmembrane region" description="Helical" evidence="6">
    <location>
        <begin position="480"/>
        <end position="501"/>
    </location>
</feature>
<dbReference type="PIRSF" id="PIRSF006060">
    <property type="entry name" value="AA_transporter"/>
    <property type="match status" value="1"/>
</dbReference>
<feature type="transmembrane region" description="Helical" evidence="6">
    <location>
        <begin position="324"/>
        <end position="345"/>
    </location>
</feature>
<keyword evidence="5 6" id="KW-0472">Membrane</keyword>
<keyword evidence="2" id="KW-0813">Transport</keyword>
<evidence type="ECO:0000256" key="5">
    <source>
        <dbReference type="ARBA" id="ARBA00023136"/>
    </source>
</evidence>
<reference evidence="7" key="1">
    <citation type="submission" date="2022-10" db="EMBL/GenBank/DDBJ databases">
        <title>Culturing micro-colonial fungi from biological soil crusts in the Mojave desert and describing Neophaeococcomyces mojavensis, and introducing the new genera and species Taxawa tesnikishii.</title>
        <authorList>
            <person name="Kurbessoian T."/>
            <person name="Stajich J.E."/>
        </authorList>
    </citation>
    <scope>NUCLEOTIDE SEQUENCE</scope>
    <source>
        <strain evidence="7">TK_35</strain>
    </source>
</reference>
<feature type="transmembrane region" description="Helical" evidence="6">
    <location>
        <begin position="449"/>
        <end position="468"/>
    </location>
</feature>
<evidence type="ECO:0000313" key="7">
    <source>
        <dbReference type="EMBL" id="KAJ9640612.1"/>
    </source>
</evidence>
<organism evidence="7 8">
    <name type="scientific">Knufia peltigerae</name>
    <dbReference type="NCBI Taxonomy" id="1002370"/>
    <lineage>
        <taxon>Eukaryota</taxon>
        <taxon>Fungi</taxon>
        <taxon>Dikarya</taxon>
        <taxon>Ascomycota</taxon>
        <taxon>Pezizomycotina</taxon>
        <taxon>Eurotiomycetes</taxon>
        <taxon>Chaetothyriomycetidae</taxon>
        <taxon>Chaetothyriales</taxon>
        <taxon>Trichomeriaceae</taxon>
        <taxon>Knufia</taxon>
    </lineage>
</organism>
<evidence type="ECO:0000256" key="2">
    <source>
        <dbReference type="ARBA" id="ARBA00022448"/>
    </source>
</evidence>
<dbReference type="Pfam" id="PF13520">
    <property type="entry name" value="AA_permease_2"/>
    <property type="match status" value="1"/>
</dbReference>
<feature type="transmembrane region" description="Helical" evidence="6">
    <location>
        <begin position="170"/>
        <end position="188"/>
    </location>
</feature>
<feature type="transmembrane region" description="Helical" evidence="6">
    <location>
        <begin position="126"/>
        <end position="150"/>
    </location>
</feature>
<evidence type="ECO:0000256" key="3">
    <source>
        <dbReference type="ARBA" id="ARBA00022692"/>
    </source>
</evidence>
<dbReference type="GO" id="GO:0016020">
    <property type="term" value="C:membrane"/>
    <property type="evidence" value="ECO:0007669"/>
    <property type="project" value="UniProtKB-SubCell"/>
</dbReference>
<dbReference type="EMBL" id="JAPDRN010000014">
    <property type="protein sequence ID" value="KAJ9640612.1"/>
    <property type="molecule type" value="Genomic_DNA"/>
</dbReference>
<dbReference type="AlphaFoldDB" id="A0AA38Y9K4"/>
<dbReference type="PANTHER" id="PTHR45649:SF14">
    <property type="entry name" value="GABA PERMEASE"/>
    <property type="match status" value="1"/>
</dbReference>
<feature type="transmembrane region" description="Helical" evidence="6">
    <location>
        <begin position="405"/>
        <end position="429"/>
    </location>
</feature>
<name>A0AA38Y9K4_9EURO</name>
<dbReference type="GO" id="GO:0022857">
    <property type="term" value="F:transmembrane transporter activity"/>
    <property type="evidence" value="ECO:0007669"/>
    <property type="project" value="InterPro"/>
</dbReference>
<evidence type="ECO:0000313" key="8">
    <source>
        <dbReference type="Proteomes" id="UP001172681"/>
    </source>
</evidence>
<feature type="transmembrane region" description="Helical" evidence="6">
    <location>
        <begin position="239"/>
        <end position="257"/>
    </location>
</feature>
<comment type="caution">
    <text evidence="7">The sequence shown here is derived from an EMBL/GenBank/DDBJ whole genome shotgun (WGS) entry which is preliminary data.</text>
</comment>
<dbReference type="PANTHER" id="PTHR45649">
    <property type="entry name" value="AMINO-ACID PERMEASE BAT1"/>
    <property type="match status" value="1"/>
</dbReference>
<comment type="subcellular location">
    <subcellularLocation>
        <location evidence="1">Membrane</location>
        <topology evidence="1">Multi-pass membrane protein</topology>
    </subcellularLocation>
</comment>
<evidence type="ECO:0000256" key="1">
    <source>
        <dbReference type="ARBA" id="ARBA00004141"/>
    </source>
</evidence>
<feature type="transmembrane region" description="Helical" evidence="6">
    <location>
        <begin position="195"/>
        <end position="219"/>
    </location>
</feature>
<feature type="transmembrane region" description="Helical" evidence="6">
    <location>
        <begin position="47"/>
        <end position="68"/>
    </location>
</feature>
<keyword evidence="3 6" id="KW-0812">Transmembrane</keyword>
<dbReference type="Proteomes" id="UP001172681">
    <property type="component" value="Unassembled WGS sequence"/>
</dbReference>
<accession>A0AA38Y9K4</accession>
<dbReference type="Gene3D" id="1.20.1740.10">
    <property type="entry name" value="Amino acid/polyamine transporter I"/>
    <property type="match status" value="1"/>
</dbReference>
<feature type="transmembrane region" description="Helical" evidence="6">
    <location>
        <begin position="278"/>
        <end position="304"/>
    </location>
</feature>
<feature type="transmembrane region" description="Helical" evidence="6">
    <location>
        <begin position="80"/>
        <end position="105"/>
    </location>
</feature>
<protein>
    <recommendedName>
        <fullName evidence="9">Amino acid transporter</fullName>
    </recommendedName>
</protein>
<dbReference type="InterPro" id="IPR002293">
    <property type="entry name" value="AA/rel_permease1"/>
</dbReference>
<gene>
    <name evidence="7" type="ORF">H2204_003241</name>
</gene>
<keyword evidence="4 6" id="KW-1133">Transmembrane helix</keyword>